<dbReference type="InterPro" id="IPR029063">
    <property type="entry name" value="SAM-dependent_MTases_sf"/>
</dbReference>
<proteinExistence type="predicted"/>
<name>A0A3G7TLV2_9PSED</name>
<dbReference type="Pfam" id="PF13489">
    <property type="entry name" value="Methyltransf_23"/>
    <property type="match status" value="1"/>
</dbReference>
<dbReference type="AlphaFoldDB" id="A0A3G7TLV2"/>
<dbReference type="Gene3D" id="3.40.50.150">
    <property type="entry name" value="Vaccinia Virus protein VP39"/>
    <property type="match status" value="1"/>
</dbReference>
<evidence type="ECO:0000256" key="1">
    <source>
        <dbReference type="ARBA" id="ARBA00022679"/>
    </source>
</evidence>
<gene>
    <name evidence="2" type="ORF">C4K04_2390</name>
</gene>
<dbReference type="Proteomes" id="UP000268048">
    <property type="component" value="Chromosome"/>
</dbReference>
<organism evidence="2 3">
    <name type="scientific">Pseudomonas chlororaphis</name>
    <dbReference type="NCBI Taxonomy" id="587753"/>
    <lineage>
        <taxon>Bacteria</taxon>
        <taxon>Pseudomonadati</taxon>
        <taxon>Pseudomonadota</taxon>
        <taxon>Gammaproteobacteria</taxon>
        <taxon>Pseudomonadales</taxon>
        <taxon>Pseudomonadaceae</taxon>
        <taxon>Pseudomonas</taxon>
    </lineage>
</organism>
<evidence type="ECO:0000313" key="3">
    <source>
        <dbReference type="Proteomes" id="UP000268048"/>
    </source>
</evidence>
<dbReference type="PANTHER" id="PTHR43861">
    <property type="entry name" value="TRANS-ACONITATE 2-METHYLTRANSFERASE-RELATED"/>
    <property type="match status" value="1"/>
</dbReference>
<keyword evidence="1" id="KW-0808">Transferase</keyword>
<sequence>MNRDSSIRIAPSPSAIQPAALRQFLYDTYADTPKLLRVLGSLRPYVCPFDRLLPFVPAGASVIDFGCGHGALLVMMGAISRISKGIGCDIAVPALAAARAAARRLGLEDALTFLPVHAIDEVPQGPFDVVSMVDVLHHVPLAEREAFISCAAARVAPGGVFIFKDMTTRSRARQFAHQLDDWMFTREWVVPVECEEVERWASAAGLELQYAEYIPRLIYGNELRIFQRPLE</sequence>
<evidence type="ECO:0008006" key="4">
    <source>
        <dbReference type="Google" id="ProtNLM"/>
    </source>
</evidence>
<dbReference type="CDD" id="cd02440">
    <property type="entry name" value="AdoMet_MTases"/>
    <property type="match status" value="1"/>
</dbReference>
<dbReference type="EMBL" id="CP027753">
    <property type="protein sequence ID" value="AZE48063.1"/>
    <property type="molecule type" value="Genomic_DNA"/>
</dbReference>
<evidence type="ECO:0000313" key="2">
    <source>
        <dbReference type="EMBL" id="AZE48063.1"/>
    </source>
</evidence>
<dbReference type="SUPFAM" id="SSF53335">
    <property type="entry name" value="S-adenosyl-L-methionine-dependent methyltransferases"/>
    <property type="match status" value="1"/>
</dbReference>
<dbReference type="RefSeq" id="WP_164486470.1">
    <property type="nucleotide sequence ID" value="NZ_CP027753.1"/>
</dbReference>
<dbReference type="GO" id="GO:0016740">
    <property type="term" value="F:transferase activity"/>
    <property type="evidence" value="ECO:0007669"/>
    <property type="project" value="UniProtKB-KW"/>
</dbReference>
<accession>A0A3G7TLV2</accession>
<dbReference type="PANTHER" id="PTHR43861:SF3">
    <property type="entry name" value="PUTATIVE (AFU_ORTHOLOGUE AFUA_2G14390)-RELATED"/>
    <property type="match status" value="1"/>
</dbReference>
<reference evidence="2 3" key="1">
    <citation type="submission" date="2018-03" db="EMBL/GenBank/DDBJ databases">
        <title>Diversity of phytobeneficial traits revealed by whole-genome analysis of worldwide-isolated phenazine-producing Pseudomonas spp.</title>
        <authorList>
            <person name="Biessy A."/>
            <person name="Novinscak A."/>
            <person name="Blom J."/>
            <person name="Leger G."/>
            <person name="Thomashow L.S."/>
            <person name="Cazorla F.M."/>
            <person name="Josic D."/>
            <person name="Filion M."/>
        </authorList>
    </citation>
    <scope>NUCLEOTIDE SEQUENCE [LARGE SCALE GENOMIC DNA]</scope>
    <source>
        <strain evidence="2 3">B25</strain>
    </source>
</reference>
<protein>
    <recommendedName>
        <fullName evidence="4">Methyltransferase domain-containing protein</fullName>
    </recommendedName>
</protein>